<keyword evidence="7" id="KW-0472">Membrane</keyword>
<feature type="region of interest" description="Disordered" evidence="6">
    <location>
        <begin position="684"/>
        <end position="706"/>
    </location>
</feature>
<gene>
    <name evidence="8" type="ORF">KUCA_T00001686001</name>
</gene>
<dbReference type="PANTHER" id="PTHR11782">
    <property type="entry name" value="ADENOSINE/GUANOSINE DIPHOSPHATASE"/>
    <property type="match status" value="1"/>
</dbReference>
<dbReference type="AlphaFoldDB" id="W6MI08"/>
<dbReference type="GO" id="GO:0046036">
    <property type="term" value="P:CTP metabolic process"/>
    <property type="evidence" value="ECO:0007669"/>
    <property type="project" value="TreeGrafter"/>
</dbReference>
<feature type="active site" description="Proton acceptor" evidence="3">
    <location>
        <position position="241"/>
    </location>
</feature>
<dbReference type="Gene3D" id="3.30.420.40">
    <property type="match status" value="1"/>
</dbReference>
<feature type="compositionally biased region" description="Basic and acidic residues" evidence="6">
    <location>
        <begin position="106"/>
        <end position="120"/>
    </location>
</feature>
<feature type="region of interest" description="Disordered" evidence="6">
    <location>
        <begin position="1"/>
        <end position="20"/>
    </location>
</feature>
<reference evidence="8" key="2">
    <citation type="submission" date="2014-02" db="EMBL/GenBank/DDBJ databases">
        <title>Complete DNA sequence of /Kuraishia capsulata/ illustrates novel genomic features among budding yeasts (/Saccharomycotina/).</title>
        <authorList>
            <person name="Morales L."/>
            <person name="Noel B."/>
            <person name="Porcel B."/>
            <person name="Marcet-Houben M."/>
            <person name="Hullo M-F."/>
            <person name="Sacerdot C."/>
            <person name="Tekaia F."/>
            <person name="Leh-Louis V."/>
            <person name="Despons L."/>
            <person name="Khanna V."/>
            <person name="Aury J-M."/>
            <person name="Barbe V."/>
            <person name="Couloux A."/>
            <person name="Labadie K."/>
            <person name="Pelletier E."/>
            <person name="Souciet J-L."/>
            <person name="Boekhout T."/>
            <person name="Gabaldon T."/>
            <person name="Wincker P."/>
            <person name="Dujon B."/>
        </authorList>
    </citation>
    <scope>NUCLEOTIDE SEQUENCE</scope>
    <source>
        <strain evidence="8">CBS 1993</strain>
    </source>
</reference>
<dbReference type="GO" id="GO:0005794">
    <property type="term" value="C:Golgi apparatus"/>
    <property type="evidence" value="ECO:0007669"/>
    <property type="project" value="TreeGrafter"/>
</dbReference>
<dbReference type="PROSITE" id="PS01238">
    <property type="entry name" value="GDA1_CD39_NTPASE"/>
    <property type="match status" value="1"/>
</dbReference>
<feature type="region of interest" description="Disordered" evidence="6">
    <location>
        <begin position="577"/>
        <end position="598"/>
    </location>
</feature>
<keyword evidence="7" id="KW-0812">Transmembrane</keyword>
<comment type="similarity">
    <text evidence="1 5">Belongs to the GDA1/CD39 NTPase family.</text>
</comment>
<evidence type="ECO:0000256" key="1">
    <source>
        <dbReference type="ARBA" id="ARBA00009283"/>
    </source>
</evidence>
<evidence type="ECO:0000256" key="2">
    <source>
        <dbReference type="ARBA" id="ARBA00022801"/>
    </source>
</evidence>
<evidence type="ECO:0000256" key="3">
    <source>
        <dbReference type="PIRSR" id="PIRSR600407-1"/>
    </source>
</evidence>
<name>W6MI08_9ASCO</name>
<dbReference type="InterPro" id="IPR000407">
    <property type="entry name" value="GDA1_CD39_NTPase"/>
</dbReference>
<reference evidence="8" key="1">
    <citation type="submission" date="2013-12" db="EMBL/GenBank/DDBJ databases">
        <authorList>
            <person name="Genoscope - CEA"/>
        </authorList>
    </citation>
    <scope>NUCLEOTIDE SEQUENCE</scope>
    <source>
        <strain evidence="8">CBS 1993</strain>
    </source>
</reference>
<dbReference type="GO" id="GO:0004382">
    <property type="term" value="F:GDP phosphatase activity"/>
    <property type="evidence" value="ECO:0007669"/>
    <property type="project" value="TreeGrafter"/>
</dbReference>
<protein>
    <recommendedName>
        <fullName evidence="10">Golgi apyrase</fullName>
    </recommendedName>
</protein>
<proteinExistence type="inferred from homology"/>
<feature type="binding site" evidence="4">
    <location>
        <begin position="270"/>
        <end position="274"/>
    </location>
    <ligand>
        <name>ATP</name>
        <dbReference type="ChEBI" id="CHEBI:30616"/>
    </ligand>
</feature>
<accession>W6MI08</accession>
<dbReference type="Gene3D" id="3.30.420.150">
    <property type="entry name" value="Exopolyphosphatase. Domain 2"/>
    <property type="match status" value="1"/>
</dbReference>
<dbReference type="GO" id="GO:0017111">
    <property type="term" value="F:ribonucleoside triphosphate phosphatase activity"/>
    <property type="evidence" value="ECO:0007669"/>
    <property type="project" value="TreeGrafter"/>
</dbReference>
<evidence type="ECO:0000313" key="8">
    <source>
        <dbReference type="EMBL" id="CDK25716.1"/>
    </source>
</evidence>
<dbReference type="PANTHER" id="PTHR11782:SF121">
    <property type="entry name" value="NUCLEOSIDE-DIPHOSPHATASE MIG-23"/>
    <property type="match status" value="1"/>
</dbReference>
<dbReference type="STRING" id="1382522.W6MI08"/>
<feature type="region of interest" description="Disordered" evidence="6">
    <location>
        <begin position="48"/>
        <end position="134"/>
    </location>
</feature>
<dbReference type="Proteomes" id="UP000019384">
    <property type="component" value="Unassembled WGS sequence"/>
</dbReference>
<feature type="compositionally biased region" description="Polar residues" evidence="6">
    <location>
        <begin position="582"/>
        <end position="593"/>
    </location>
</feature>
<evidence type="ECO:0008006" key="10">
    <source>
        <dbReference type="Google" id="ProtNLM"/>
    </source>
</evidence>
<dbReference type="RefSeq" id="XP_022457727.1">
    <property type="nucleotide sequence ID" value="XM_022603891.1"/>
</dbReference>
<dbReference type="HOGENOM" id="CLU_010246_3_2_1"/>
<sequence>MPHIAKRKSNKQGPVLDKSGIPYNYIVVIDAGSKGSRAYVYNWLDPESLVSADEDKGPAPRVELLKRIDINAKDGTKDDTDDEDNDNDTKEDDSDEDSEDDEVENQENKPPSKEDTDNNKSEANGIAKGDQKVTKMDVPVITTEKNWRKKIKPGLSAYKDKPKKVGSKHIKYLLDAVSDVVPESQQSRTPVFLHATAGMRLLTPREQEEVLKTTCDYISQKYNFYLPDCASHMNIIDGEVEGLYGWIAMNYLMNTFQDSSATYGLLDMGGASTQISFQPNQEEATEHSSALYNIKLGPGLDYGIFCASFLGYGINQAHNKYIDTLKEQAESTGAGNGGIIHDPCLPKGLIKDDDPQVEGSGDFEQCMKLMYPLLTSTEHSETSSCSTNEPQEVSSCLLSDSIPSFDFNVDRFVGVSGYWDAISHLLKFEDIKSGGAYSYEAFSTETKRVCEMTWTELDKLNNRDNDDTNALSDLTDTDLKQLCFKSSWVLSVLHRGLGFPALGSDTADSDKPLSVTTLVNGYEFTWTLGRAVLYASSEYARAIYGDEFEVGYFKGTSPNVFVNGAEVKGVAARPAFSESKDGSQNNIDTQNEVTGGEADSTEDTWITISDHRMYGSLSFLALLLVVLYLLFGKSKRKTIVDAFKRVFSKKTILDLRPKYKPLRSLEMPRDALELDDMLRAEEATAEFEIDDDSDELSDDGLDIAPR</sequence>
<feature type="transmembrane region" description="Helical" evidence="7">
    <location>
        <begin position="613"/>
        <end position="631"/>
    </location>
</feature>
<feature type="compositionally biased region" description="Basic and acidic residues" evidence="6">
    <location>
        <begin position="53"/>
        <end position="78"/>
    </location>
</feature>
<feature type="compositionally biased region" description="Basic residues" evidence="6">
    <location>
        <begin position="1"/>
        <end position="10"/>
    </location>
</feature>
<evidence type="ECO:0000256" key="5">
    <source>
        <dbReference type="RuleBase" id="RU003833"/>
    </source>
</evidence>
<dbReference type="OrthoDB" id="6372431at2759"/>
<organism evidence="8 9">
    <name type="scientific">Kuraishia capsulata CBS 1993</name>
    <dbReference type="NCBI Taxonomy" id="1382522"/>
    <lineage>
        <taxon>Eukaryota</taxon>
        <taxon>Fungi</taxon>
        <taxon>Dikarya</taxon>
        <taxon>Ascomycota</taxon>
        <taxon>Saccharomycotina</taxon>
        <taxon>Pichiomycetes</taxon>
        <taxon>Pichiales</taxon>
        <taxon>Pichiaceae</taxon>
        <taxon>Kuraishia</taxon>
    </lineage>
</organism>
<keyword evidence="4" id="KW-0547">Nucleotide-binding</keyword>
<dbReference type="GeneID" id="34519115"/>
<dbReference type="Pfam" id="PF01150">
    <property type="entry name" value="GDA1_CD39"/>
    <property type="match status" value="1"/>
</dbReference>
<keyword evidence="4" id="KW-0067">ATP-binding</keyword>
<dbReference type="EMBL" id="HG793126">
    <property type="protein sequence ID" value="CDK25716.1"/>
    <property type="molecule type" value="Genomic_DNA"/>
</dbReference>
<evidence type="ECO:0000313" key="9">
    <source>
        <dbReference type="Proteomes" id="UP000019384"/>
    </source>
</evidence>
<feature type="compositionally biased region" description="Acidic residues" evidence="6">
    <location>
        <begin position="79"/>
        <end position="105"/>
    </location>
</feature>
<evidence type="ECO:0000256" key="6">
    <source>
        <dbReference type="SAM" id="MobiDB-lite"/>
    </source>
</evidence>
<keyword evidence="2 5" id="KW-0378">Hydrolase</keyword>
<evidence type="ECO:0000256" key="4">
    <source>
        <dbReference type="PIRSR" id="PIRSR600407-2"/>
    </source>
</evidence>
<evidence type="ECO:0000256" key="7">
    <source>
        <dbReference type="SAM" id="Phobius"/>
    </source>
</evidence>
<keyword evidence="7" id="KW-1133">Transmembrane helix</keyword>
<keyword evidence="9" id="KW-1185">Reference proteome</keyword>
<dbReference type="GO" id="GO:0045134">
    <property type="term" value="F:UDP phosphatase activity"/>
    <property type="evidence" value="ECO:0007669"/>
    <property type="project" value="TreeGrafter"/>
</dbReference>
<dbReference type="GO" id="GO:0005524">
    <property type="term" value="F:ATP binding"/>
    <property type="evidence" value="ECO:0007669"/>
    <property type="project" value="UniProtKB-KW"/>
</dbReference>
<dbReference type="GO" id="GO:0006256">
    <property type="term" value="P:UDP catabolic process"/>
    <property type="evidence" value="ECO:0007669"/>
    <property type="project" value="TreeGrafter"/>
</dbReference>
<dbReference type="GO" id="GO:0016020">
    <property type="term" value="C:membrane"/>
    <property type="evidence" value="ECO:0007669"/>
    <property type="project" value="TreeGrafter"/>
</dbReference>